<keyword evidence="3" id="KW-1185">Reference proteome</keyword>
<dbReference type="Proteomes" id="UP000198324">
    <property type="component" value="Unassembled WGS sequence"/>
</dbReference>
<organism evidence="2 3">
    <name type="scientific">Humidesulfovibrio mexicanus</name>
    <dbReference type="NCBI Taxonomy" id="147047"/>
    <lineage>
        <taxon>Bacteria</taxon>
        <taxon>Pseudomonadati</taxon>
        <taxon>Thermodesulfobacteriota</taxon>
        <taxon>Desulfovibrionia</taxon>
        <taxon>Desulfovibrionales</taxon>
        <taxon>Desulfovibrionaceae</taxon>
        <taxon>Humidesulfovibrio</taxon>
    </lineage>
</organism>
<dbReference type="PANTHER" id="PTHR35191">
    <property type="entry name" value="PROPHAGE SIDE TAIL FIBER PROTEIN HOMOLOG STFQ-RELATED"/>
    <property type="match status" value="1"/>
</dbReference>
<name>A0A239C905_9BACT</name>
<reference evidence="2 3" key="1">
    <citation type="submission" date="2017-06" db="EMBL/GenBank/DDBJ databases">
        <authorList>
            <person name="Kim H.J."/>
            <person name="Triplett B.A."/>
        </authorList>
    </citation>
    <scope>NUCLEOTIDE SEQUENCE [LARGE SCALE GENOMIC DNA]</scope>
    <source>
        <strain evidence="2 3">DSM 13116</strain>
    </source>
</reference>
<dbReference type="RefSeq" id="WP_179217056.1">
    <property type="nucleotide sequence ID" value="NZ_FZOC01000007.1"/>
</dbReference>
<evidence type="ECO:0000313" key="2">
    <source>
        <dbReference type="EMBL" id="SNS16138.1"/>
    </source>
</evidence>
<dbReference type="Pfam" id="PF12571">
    <property type="entry name" value="Phage_tail_fib"/>
    <property type="match status" value="1"/>
</dbReference>
<gene>
    <name evidence="2" type="ORF">SAMN04488503_2996</name>
</gene>
<feature type="domain" description="Phage tail fibre protein N-terminal" evidence="1">
    <location>
        <begin position="3"/>
        <end position="147"/>
    </location>
</feature>
<dbReference type="PANTHER" id="PTHR35191:SF1">
    <property type="entry name" value="PROPHAGE SIDE TAIL FIBER PROTEIN HOMOLOG STFQ-RELATED"/>
    <property type="match status" value="1"/>
</dbReference>
<proteinExistence type="predicted"/>
<dbReference type="InterPro" id="IPR022225">
    <property type="entry name" value="Phage_tail_fibre_N"/>
</dbReference>
<dbReference type="AlphaFoldDB" id="A0A239C905"/>
<sequence>MPYFTVLTKVGQALIATAHATGTPVKLTHLAVGDGEGAQITPREDMSALRREVWRGALNTLSEDPQNPGWIMAEAVVLETIGGFTIREVGLFDETGKLVAVGSLPDSYKPQLAEGSAKTFYIRMRIEIGNASAVTLLIDPSVVLATKEFVAIEVGKVRADLDALAEDVGDHVGNLANPHQVTAAQAGAETAGAVATHNTAVDAHADIRAAIAGITIPQASETVAGMVRLSTAAQALAGTDNATAMSPADVAAAIAATRKPDGLARDNAAMNAFVSWLAAGRASGPVPGGYLWTFLSDEWNKAQAYYSAAEDCYHNVPSGSVDHAGTIHTGTPSVSGYSTVDTSVVMANGSIVTGIRIYSVVPSTGKIYIVQRTAAGAYTVVATGTYSHTGSGWETFALPAAYTVPASGTYMPAAYSANFGACSYHTDGRAIKTGEISGSVTMSEDTVSGLVMGYAADATPANMTIFSPPVSLGFIPAKATAYVLHRAVDAVALNTDITVGASRGSGWAYATDLVDLGAYSASYKLLRASASLSALSSGQSGYARIETANHKRQHIRAVLAWFE</sequence>
<dbReference type="EMBL" id="FZOC01000007">
    <property type="protein sequence ID" value="SNS16138.1"/>
    <property type="molecule type" value="Genomic_DNA"/>
</dbReference>
<accession>A0A239C905</accession>
<evidence type="ECO:0000259" key="1">
    <source>
        <dbReference type="Pfam" id="PF12571"/>
    </source>
</evidence>
<dbReference type="InterPro" id="IPR051934">
    <property type="entry name" value="Phage_Tail_Fiber_Structural"/>
</dbReference>
<protein>
    <submittedName>
        <fullName evidence="2">Phage tail-collar fibre protein</fullName>
    </submittedName>
</protein>
<evidence type="ECO:0000313" key="3">
    <source>
        <dbReference type="Proteomes" id="UP000198324"/>
    </source>
</evidence>